<accession>A0A2W5VB55</accession>
<evidence type="ECO:0000313" key="1">
    <source>
        <dbReference type="EMBL" id="PZR36502.1"/>
    </source>
</evidence>
<dbReference type="AlphaFoldDB" id="A0A2W5VB55"/>
<organism evidence="1 2">
    <name type="scientific">Caulobacter segnis</name>
    <dbReference type="NCBI Taxonomy" id="88688"/>
    <lineage>
        <taxon>Bacteria</taxon>
        <taxon>Pseudomonadati</taxon>
        <taxon>Pseudomonadota</taxon>
        <taxon>Alphaproteobacteria</taxon>
        <taxon>Caulobacterales</taxon>
        <taxon>Caulobacteraceae</taxon>
        <taxon>Caulobacter</taxon>
    </lineage>
</organism>
<proteinExistence type="predicted"/>
<dbReference type="Proteomes" id="UP000249393">
    <property type="component" value="Unassembled WGS sequence"/>
</dbReference>
<protein>
    <submittedName>
        <fullName evidence="1">Uncharacterized protein</fullName>
    </submittedName>
</protein>
<dbReference type="RefSeq" id="WP_304274064.1">
    <property type="nucleotide sequence ID" value="NZ_QFQZ01000006.1"/>
</dbReference>
<evidence type="ECO:0000313" key="2">
    <source>
        <dbReference type="Proteomes" id="UP000249393"/>
    </source>
</evidence>
<comment type="caution">
    <text evidence="1">The sequence shown here is derived from an EMBL/GenBank/DDBJ whole genome shotgun (WGS) entry which is preliminary data.</text>
</comment>
<dbReference type="EMBL" id="QFQZ01000006">
    <property type="protein sequence ID" value="PZR36502.1"/>
    <property type="molecule type" value="Genomic_DNA"/>
</dbReference>
<reference evidence="1 2" key="1">
    <citation type="submission" date="2017-08" db="EMBL/GenBank/DDBJ databases">
        <title>Infants hospitalized years apart are colonized by the same room-sourced microbial strains.</title>
        <authorList>
            <person name="Brooks B."/>
            <person name="Olm M.R."/>
            <person name="Firek B.A."/>
            <person name="Baker R."/>
            <person name="Thomas B.C."/>
            <person name="Morowitz M.J."/>
            <person name="Banfield J.F."/>
        </authorList>
    </citation>
    <scope>NUCLEOTIDE SEQUENCE [LARGE SCALE GENOMIC DNA]</scope>
    <source>
        <strain evidence="1">S2_003_000_R2_4</strain>
    </source>
</reference>
<sequence>MLDLSTGADGEPILRELTAEEAEAILVPPPRRLLPKSTVTGRLIAMGKAAQVKAGLDADPVAWARWFTPDWPNVYADDDGLIAFLGEQGLGLTPAEIDTVTAP</sequence>
<name>A0A2W5VB55_9CAUL</name>
<gene>
    <name evidence="1" type="ORF">DI526_03435</name>
</gene>